<dbReference type="SUPFAM" id="SSF53474">
    <property type="entry name" value="alpha/beta-Hydrolases"/>
    <property type="match status" value="1"/>
</dbReference>
<evidence type="ECO:0000256" key="1">
    <source>
        <dbReference type="ARBA" id="ARBA00008645"/>
    </source>
</evidence>
<dbReference type="InterPro" id="IPR029058">
    <property type="entry name" value="AB_hydrolase_fold"/>
</dbReference>
<dbReference type="PANTHER" id="PTHR14189:SF0">
    <property type="entry name" value="PROTEIN PHOSPHATASE METHYLESTERASE 1"/>
    <property type="match status" value="1"/>
</dbReference>
<comment type="function">
    <text evidence="6">Demethylates proteins that have been reversibly carboxymethylated. Demethylates PPP2CB (in vitro) and PPP2CA. Binding to PPP2CA displaces the manganese ion and inactivates the enzyme.</text>
</comment>
<feature type="domain" description="AB hydrolase-1" evidence="9">
    <location>
        <begin position="70"/>
        <end position="177"/>
    </location>
</feature>
<evidence type="ECO:0000256" key="4">
    <source>
        <dbReference type="ARBA" id="ARBA00022487"/>
    </source>
</evidence>
<dbReference type="Proteomes" id="UP001642483">
    <property type="component" value="Unassembled WGS sequence"/>
</dbReference>
<keyword evidence="11" id="KW-1185">Reference proteome</keyword>
<dbReference type="Gene3D" id="3.40.50.1820">
    <property type="entry name" value="alpha/beta hydrolase"/>
    <property type="match status" value="1"/>
</dbReference>
<gene>
    <name evidence="10" type="ORF">CVLEPA_LOCUS30686</name>
</gene>
<evidence type="ECO:0000256" key="6">
    <source>
        <dbReference type="ARBA" id="ARBA00024698"/>
    </source>
</evidence>
<evidence type="ECO:0000256" key="8">
    <source>
        <dbReference type="SAM" id="MobiDB-lite"/>
    </source>
</evidence>
<evidence type="ECO:0000256" key="5">
    <source>
        <dbReference type="ARBA" id="ARBA00022801"/>
    </source>
</evidence>
<dbReference type="EC" id="3.1.1.89" evidence="3"/>
<reference evidence="10 11" key="1">
    <citation type="submission" date="2024-02" db="EMBL/GenBank/DDBJ databases">
        <authorList>
            <person name="Daric V."/>
            <person name="Darras S."/>
        </authorList>
    </citation>
    <scope>NUCLEOTIDE SEQUENCE [LARGE SCALE GENOMIC DNA]</scope>
</reference>
<name>A0ABP0H0E3_CLALP</name>
<proteinExistence type="inferred from homology"/>
<dbReference type="Pfam" id="PF12697">
    <property type="entry name" value="Abhydrolase_6"/>
    <property type="match status" value="1"/>
</dbReference>
<dbReference type="InterPro" id="IPR000073">
    <property type="entry name" value="AB_hydrolase_1"/>
</dbReference>
<dbReference type="EMBL" id="CAWYQH010000163">
    <property type="protein sequence ID" value="CAK8697466.1"/>
    <property type="molecule type" value="Genomic_DNA"/>
</dbReference>
<dbReference type="InterPro" id="IPR016812">
    <property type="entry name" value="PPase_methylesterase_euk"/>
</dbReference>
<evidence type="ECO:0000256" key="3">
    <source>
        <dbReference type="ARBA" id="ARBA00013111"/>
    </source>
</evidence>
<dbReference type="PANTHER" id="PTHR14189">
    <property type="entry name" value="PROTEIN PHOSPHATASE METHYLESTERASE-1 RELATED"/>
    <property type="match status" value="1"/>
</dbReference>
<keyword evidence="5" id="KW-0378">Hydrolase</keyword>
<evidence type="ECO:0000259" key="9">
    <source>
        <dbReference type="Pfam" id="PF12697"/>
    </source>
</evidence>
<evidence type="ECO:0000256" key="7">
    <source>
        <dbReference type="ARBA" id="ARBA00049203"/>
    </source>
</evidence>
<sequence length="276" mass="30587">MSALQKRLQSKGLPPLPMSSSSHSNRGRLQKGKKDFSLKHWKDYFDESKTIEVGLSKFNIYCNGNSGPLIVFLHGGGFSGLSWALLTKHLTSLVECRCVAIDFRGHGETATHDDYNLSAETLAGDVCDIISTISDPSHLILIGHSMGGAIAVHAANTNRLHSLAGLVVIDVVEGTALESLHTMHHVLQNRPSCFESIEKANEWCVRSGYIRNLESARVSMIGQLKRQEWQERKLMTAERMTMSSLAVVKEEEENNIDEENGNSRLILKLFCVVITL</sequence>
<comment type="subunit">
    <text evidence="2">Binds PPP2CA and PPP2CB.</text>
</comment>
<comment type="catalytic activity">
    <reaction evidence="7">
        <text>[phosphatase 2A protein]-C-terminal L-leucine methyl ester + H2O = [phosphatase 2A protein]-C-terminal L-leucine + methanol + H(+)</text>
        <dbReference type="Rhea" id="RHEA:48548"/>
        <dbReference type="Rhea" id="RHEA-COMP:12134"/>
        <dbReference type="Rhea" id="RHEA-COMP:12135"/>
        <dbReference type="ChEBI" id="CHEBI:15377"/>
        <dbReference type="ChEBI" id="CHEBI:15378"/>
        <dbReference type="ChEBI" id="CHEBI:17790"/>
        <dbReference type="ChEBI" id="CHEBI:90516"/>
        <dbReference type="ChEBI" id="CHEBI:90517"/>
        <dbReference type="EC" id="3.1.1.89"/>
    </reaction>
</comment>
<evidence type="ECO:0000256" key="2">
    <source>
        <dbReference type="ARBA" id="ARBA00011604"/>
    </source>
</evidence>
<evidence type="ECO:0000313" key="10">
    <source>
        <dbReference type="EMBL" id="CAK8697466.1"/>
    </source>
</evidence>
<comment type="similarity">
    <text evidence="1">Belongs to the AB hydrolase superfamily.</text>
</comment>
<comment type="caution">
    <text evidence="10">The sequence shown here is derived from an EMBL/GenBank/DDBJ whole genome shotgun (WGS) entry which is preliminary data.</text>
</comment>
<evidence type="ECO:0000313" key="11">
    <source>
        <dbReference type="Proteomes" id="UP001642483"/>
    </source>
</evidence>
<feature type="region of interest" description="Disordered" evidence="8">
    <location>
        <begin position="1"/>
        <end position="32"/>
    </location>
</feature>
<organism evidence="10 11">
    <name type="scientific">Clavelina lepadiformis</name>
    <name type="common">Light-bulb sea squirt</name>
    <name type="synonym">Ascidia lepadiformis</name>
    <dbReference type="NCBI Taxonomy" id="159417"/>
    <lineage>
        <taxon>Eukaryota</taxon>
        <taxon>Metazoa</taxon>
        <taxon>Chordata</taxon>
        <taxon>Tunicata</taxon>
        <taxon>Ascidiacea</taxon>
        <taxon>Aplousobranchia</taxon>
        <taxon>Clavelinidae</taxon>
        <taxon>Clavelina</taxon>
    </lineage>
</organism>
<accession>A0ABP0H0E3</accession>
<keyword evidence="4" id="KW-0719">Serine esterase</keyword>
<protein>
    <recommendedName>
        <fullName evidence="3">protein phosphatase methylesterase-1</fullName>
        <ecNumber evidence="3">3.1.1.89</ecNumber>
    </recommendedName>
</protein>